<feature type="compositionally biased region" description="Basic and acidic residues" evidence="1">
    <location>
        <begin position="324"/>
        <end position="334"/>
    </location>
</feature>
<name>A0ABQ9HE13_9NEOP</name>
<feature type="region of interest" description="Disordered" evidence="1">
    <location>
        <begin position="298"/>
        <end position="334"/>
    </location>
</feature>
<reference evidence="2 3" key="1">
    <citation type="submission" date="2023-02" db="EMBL/GenBank/DDBJ databases">
        <title>LHISI_Scaffold_Assembly.</title>
        <authorList>
            <person name="Stuart O.P."/>
            <person name="Cleave R."/>
            <person name="Magrath M.J.L."/>
            <person name="Mikheyev A.S."/>
        </authorList>
    </citation>
    <scope>NUCLEOTIDE SEQUENCE [LARGE SCALE GENOMIC DNA]</scope>
    <source>
        <strain evidence="2">Daus_M_001</strain>
        <tissue evidence="2">Leg muscle</tissue>
    </source>
</reference>
<evidence type="ECO:0000313" key="2">
    <source>
        <dbReference type="EMBL" id="KAJ8882572.1"/>
    </source>
</evidence>
<organism evidence="2 3">
    <name type="scientific">Dryococelus australis</name>
    <dbReference type="NCBI Taxonomy" id="614101"/>
    <lineage>
        <taxon>Eukaryota</taxon>
        <taxon>Metazoa</taxon>
        <taxon>Ecdysozoa</taxon>
        <taxon>Arthropoda</taxon>
        <taxon>Hexapoda</taxon>
        <taxon>Insecta</taxon>
        <taxon>Pterygota</taxon>
        <taxon>Neoptera</taxon>
        <taxon>Polyneoptera</taxon>
        <taxon>Phasmatodea</taxon>
        <taxon>Verophasmatodea</taxon>
        <taxon>Anareolatae</taxon>
        <taxon>Phasmatidae</taxon>
        <taxon>Eurycanthinae</taxon>
        <taxon>Dryococelus</taxon>
    </lineage>
</organism>
<gene>
    <name evidence="2" type="ORF">PR048_014383</name>
</gene>
<protein>
    <submittedName>
        <fullName evidence="2">Uncharacterized protein</fullName>
    </submittedName>
</protein>
<dbReference type="EMBL" id="JARBHB010000005">
    <property type="protein sequence ID" value="KAJ8882572.1"/>
    <property type="molecule type" value="Genomic_DNA"/>
</dbReference>
<evidence type="ECO:0000256" key="1">
    <source>
        <dbReference type="SAM" id="MobiDB-lite"/>
    </source>
</evidence>
<evidence type="ECO:0000313" key="3">
    <source>
        <dbReference type="Proteomes" id="UP001159363"/>
    </source>
</evidence>
<comment type="caution">
    <text evidence="2">The sequence shown here is derived from an EMBL/GenBank/DDBJ whole genome shotgun (WGS) entry which is preliminary data.</text>
</comment>
<accession>A0ABQ9HE13</accession>
<keyword evidence="3" id="KW-1185">Reference proteome</keyword>
<sequence>MLHSGEGIRREEQTERIEQASLNNNVMEGVGSLDSPMTPHIAGVFRTYGAKRLALSPLQEELPDLMVGAKLKEKMELAIQKEVRFAQEEGHVYEGKTWIRVTIDGGWGKRSYGHGYNSNSGLTNSGQRKEVREHVCNRNFTGASTGEVEQLRTDLRNGPNHIFGSHSACRETYCTRKNTEETNFIPILEKSDLLGMINLQIEKVVSISDTLTTNETTNTVEHLMSFGSKFTGAKRVDYGKGQYYHRRCAMAGLVHTGGLPDYITSPWKLASGSSPGGATNKLVQKRQERSAKQKLLYAVEPQQGRKKKTRSAPPDENNGAILEHQSDMSDKDKNRMSKKVLKFCRGKTTGKTMLGVRRAGIVSVVCKRAESTLCEKLVKQIIVPPILRTNAVLFGQRHEESAKQLYEARYKVKGITHVSRDVIRQAVLVEEPSWCLAVGDLGRERERERESFSSQVCGKDACRSAKATSRAMRESLLGNRSIFVREDALRREFGIAEKASVIFEWSQSVQFAWTLPYRSDACSLD</sequence>
<proteinExistence type="predicted"/>
<dbReference type="Proteomes" id="UP001159363">
    <property type="component" value="Chromosome 4"/>
</dbReference>